<evidence type="ECO:0000313" key="7">
    <source>
        <dbReference type="EMBL" id="MFB9446926.1"/>
    </source>
</evidence>
<evidence type="ECO:0000313" key="8">
    <source>
        <dbReference type="Proteomes" id="UP001589608"/>
    </source>
</evidence>
<dbReference type="EMBL" id="JBHMCA010000051">
    <property type="protein sequence ID" value="MFB9446926.1"/>
    <property type="molecule type" value="Genomic_DNA"/>
</dbReference>
<evidence type="ECO:0000256" key="1">
    <source>
        <dbReference type="ARBA" id="ARBA00022741"/>
    </source>
</evidence>
<evidence type="ECO:0000256" key="4">
    <source>
        <dbReference type="ARBA" id="ARBA00034320"/>
    </source>
</evidence>
<dbReference type="InterPro" id="IPR003495">
    <property type="entry name" value="CobW/HypB/UreG_nucleotide-bd"/>
</dbReference>
<evidence type="ECO:0000259" key="6">
    <source>
        <dbReference type="SMART" id="SM00833"/>
    </source>
</evidence>
<organism evidence="7 8">
    <name type="scientific">Dactylosporangium vinaceum</name>
    <dbReference type="NCBI Taxonomy" id="53362"/>
    <lineage>
        <taxon>Bacteria</taxon>
        <taxon>Bacillati</taxon>
        <taxon>Actinomycetota</taxon>
        <taxon>Actinomycetes</taxon>
        <taxon>Micromonosporales</taxon>
        <taxon>Micromonosporaceae</taxon>
        <taxon>Dactylosporangium</taxon>
    </lineage>
</organism>
<proteinExistence type="inferred from homology"/>
<comment type="caution">
    <text evidence="7">The sequence shown here is derived from an EMBL/GenBank/DDBJ whole genome shotgun (WGS) entry which is preliminary data.</text>
</comment>
<comment type="similarity">
    <text evidence="4">Belongs to the SIMIBI class G3E GTPase family. ZNG1 subfamily.</text>
</comment>
<name>A0ABV5MDJ1_9ACTN</name>
<reference evidence="7 8" key="1">
    <citation type="submission" date="2024-09" db="EMBL/GenBank/DDBJ databases">
        <authorList>
            <person name="Sun Q."/>
            <person name="Mori K."/>
        </authorList>
    </citation>
    <scope>NUCLEOTIDE SEQUENCE [LARGE SCALE GENOMIC DNA]</scope>
    <source>
        <strain evidence="7 8">JCM 3307</strain>
    </source>
</reference>
<comment type="catalytic activity">
    <reaction evidence="5">
        <text>GTP + H2O = GDP + phosphate + H(+)</text>
        <dbReference type="Rhea" id="RHEA:19669"/>
        <dbReference type="ChEBI" id="CHEBI:15377"/>
        <dbReference type="ChEBI" id="CHEBI:15378"/>
        <dbReference type="ChEBI" id="CHEBI:37565"/>
        <dbReference type="ChEBI" id="CHEBI:43474"/>
        <dbReference type="ChEBI" id="CHEBI:58189"/>
    </reaction>
    <physiologicalReaction direction="left-to-right" evidence="5">
        <dbReference type="Rhea" id="RHEA:19670"/>
    </physiologicalReaction>
</comment>
<dbReference type="SUPFAM" id="SSF90002">
    <property type="entry name" value="Hypothetical protein YjiA, C-terminal domain"/>
    <property type="match status" value="1"/>
</dbReference>
<dbReference type="InterPro" id="IPR027417">
    <property type="entry name" value="P-loop_NTPase"/>
</dbReference>
<keyword evidence="1" id="KW-0547">Nucleotide-binding</keyword>
<evidence type="ECO:0000256" key="3">
    <source>
        <dbReference type="ARBA" id="ARBA00023186"/>
    </source>
</evidence>
<dbReference type="PANTHER" id="PTHR13748">
    <property type="entry name" value="COBW-RELATED"/>
    <property type="match status" value="1"/>
</dbReference>
<dbReference type="Gene3D" id="3.30.1220.10">
    <property type="entry name" value="CobW-like, C-terminal domain"/>
    <property type="match status" value="1"/>
</dbReference>
<protein>
    <submittedName>
        <fullName evidence="7">CobW family GTP-binding protein</fullName>
    </submittedName>
</protein>
<keyword evidence="3" id="KW-0143">Chaperone</keyword>
<dbReference type="Pfam" id="PF02492">
    <property type="entry name" value="cobW"/>
    <property type="match status" value="1"/>
</dbReference>
<dbReference type="InterPro" id="IPR051316">
    <property type="entry name" value="Zinc-reg_GTPase_activator"/>
</dbReference>
<dbReference type="InterPro" id="IPR036627">
    <property type="entry name" value="CobW-likC_sf"/>
</dbReference>
<keyword evidence="8" id="KW-1185">Reference proteome</keyword>
<gene>
    <name evidence="7" type="ORF">ACFFTR_27875</name>
</gene>
<keyword evidence="2" id="KW-0378">Hydrolase</keyword>
<dbReference type="Gene3D" id="3.40.50.300">
    <property type="entry name" value="P-loop containing nucleotide triphosphate hydrolases"/>
    <property type="match status" value="1"/>
</dbReference>
<dbReference type="CDD" id="cd03112">
    <property type="entry name" value="CobW-like"/>
    <property type="match status" value="1"/>
</dbReference>
<dbReference type="PANTHER" id="PTHR13748:SF62">
    <property type="entry name" value="COBW DOMAIN-CONTAINING PROTEIN"/>
    <property type="match status" value="1"/>
</dbReference>
<dbReference type="Proteomes" id="UP001589608">
    <property type="component" value="Unassembled WGS sequence"/>
</dbReference>
<dbReference type="Pfam" id="PF07683">
    <property type="entry name" value="CobW_C"/>
    <property type="match status" value="1"/>
</dbReference>
<dbReference type="SUPFAM" id="SSF52540">
    <property type="entry name" value="P-loop containing nucleoside triphosphate hydrolases"/>
    <property type="match status" value="1"/>
</dbReference>
<evidence type="ECO:0000256" key="5">
    <source>
        <dbReference type="ARBA" id="ARBA00049117"/>
    </source>
</evidence>
<dbReference type="SMART" id="SM00833">
    <property type="entry name" value="CobW_C"/>
    <property type="match status" value="1"/>
</dbReference>
<feature type="domain" description="CobW C-terminal" evidence="6">
    <location>
        <begin position="227"/>
        <end position="315"/>
    </location>
</feature>
<accession>A0ABV5MDJ1</accession>
<dbReference type="InterPro" id="IPR011629">
    <property type="entry name" value="CobW-like_C"/>
</dbReference>
<dbReference type="RefSeq" id="WP_223104990.1">
    <property type="nucleotide sequence ID" value="NZ_CP061913.1"/>
</dbReference>
<sequence>MDRVPVVALTGYLGAGKTTLLNHLLRRPGARLGVVVNDFGALNVDAALVTGQIDEAVSISGGCLCHLPDAGGLEDALHRLSRPRLRMDAILVEASGAADPVALHRLIRGSRVRGIRPGGLVEVIDAVQHFGTVDHSAQPPARYAAATLVVINKADLLPPGERDDVLARIQERVRRRQPHAQIVISRHGRIDPALVFDTATDQDPADELPLAQLYRDQHHHTDDHEHARAASTALTRPISAGLLLDLLESPPAGAYRIKGRVRVYGTRAEQGYLVNVVGPLIHVTPLPQPPPVGELVAIGAHLDQPAAQQRLDAVAGTPAERPDTDGLRRLRRYRTLST</sequence>
<evidence type="ECO:0000256" key="2">
    <source>
        <dbReference type="ARBA" id="ARBA00022801"/>
    </source>
</evidence>